<proteinExistence type="predicted"/>
<gene>
    <name evidence="1" type="ORF">JW592_10650</name>
</gene>
<keyword evidence="2" id="KW-1185">Reference proteome</keyword>
<reference evidence="1 2" key="1">
    <citation type="submission" date="2021-02" db="EMBL/GenBank/DDBJ databases">
        <title>Streptomyces spirodelae sp. nov., isolated from duckweed.</title>
        <authorList>
            <person name="Saimee Y."/>
            <person name="Duangmal K."/>
        </authorList>
    </citation>
    <scope>NUCLEOTIDE SEQUENCE [LARGE SCALE GENOMIC DNA]</scope>
    <source>
        <strain evidence="1 2">DW4-2</strain>
    </source>
</reference>
<dbReference type="Proteomes" id="UP001518976">
    <property type="component" value="Unassembled WGS sequence"/>
</dbReference>
<protein>
    <submittedName>
        <fullName evidence="1">DUF4276 family protein</fullName>
    </submittedName>
</protein>
<organism evidence="1 2">
    <name type="scientific">Streptomyces spirodelae</name>
    <dbReference type="NCBI Taxonomy" id="2812904"/>
    <lineage>
        <taxon>Bacteria</taxon>
        <taxon>Bacillati</taxon>
        <taxon>Actinomycetota</taxon>
        <taxon>Actinomycetes</taxon>
        <taxon>Kitasatosporales</taxon>
        <taxon>Streptomycetaceae</taxon>
        <taxon>Streptomyces</taxon>
    </lineage>
</organism>
<evidence type="ECO:0000313" key="2">
    <source>
        <dbReference type="Proteomes" id="UP001518976"/>
    </source>
</evidence>
<dbReference type="RefSeq" id="WP_209264716.1">
    <property type="nucleotide sequence ID" value="NZ_JAFFZN010000007.1"/>
</dbReference>
<comment type="caution">
    <text evidence="1">The sequence shown here is derived from an EMBL/GenBank/DDBJ whole genome shotgun (WGS) entry which is preliminary data.</text>
</comment>
<evidence type="ECO:0000313" key="1">
    <source>
        <dbReference type="EMBL" id="MBO8185920.1"/>
    </source>
</evidence>
<name>A0ABS3WS23_9ACTN</name>
<dbReference type="EMBL" id="JAFFZN010000007">
    <property type="protein sequence ID" value="MBO8185920.1"/>
    <property type="molecule type" value="Genomic_DNA"/>
</dbReference>
<sequence>MKELPLRPGLMVEGNSDSRYLEALIRKQLAALVEHSDRHVEVYSCDTSPDVWTNKSAADVLAEAKSLARDCDLLFVHCDWDAADKAHDYVAHLRQWAESEKRAGEPVALVPVLMTESWMLADKAALAAVVPGLDISRYPYGSPADVEKRVTPPEKGKGKGKVKLGPKQVWDQLLGRNAHSVLQDDADILVQHTDLNVLDKVPSYRAWREATEEALRPRYL</sequence>
<accession>A0ABS3WS23</accession>